<gene>
    <name evidence="2" type="ORF">FO013_18680</name>
</gene>
<proteinExistence type="inferred from homology"/>
<dbReference type="SUPFAM" id="SSF52096">
    <property type="entry name" value="ClpP/crotonase"/>
    <property type="match status" value="1"/>
</dbReference>
<dbReference type="PANTHER" id="PTHR43802:SF1">
    <property type="entry name" value="IP11341P-RELATED"/>
    <property type="match status" value="1"/>
</dbReference>
<sequence length="264" mass="28415">MTEAADAEAKTDDLIVEREDGVLTVTFNRPEARNAMTWDMYMGLAEACETADGDESIRVMVLRGAGGKAFVAGTDIAQFTEFDGPAGVAYEKRISEVLARLRAVNVPVIAAIDGYCVGGGLGIAACADVRIASPRARFGVPIARTLGNCLSGDTLSLLIELLGRARVVDMLLRARFIESDEALTAGFVGLVTEDIAEATAEWANTLKGHAPLTMWSVKEVVRRLSDAGGSVDDEDIVERIYGSEDFHSAVHAFIDKTPYEWRGR</sequence>
<dbReference type="InterPro" id="IPR001753">
    <property type="entry name" value="Enoyl-CoA_hydra/iso"/>
</dbReference>
<comment type="similarity">
    <text evidence="1">Belongs to the enoyl-CoA hydratase/isomerase family.</text>
</comment>
<evidence type="ECO:0000313" key="3">
    <source>
        <dbReference type="Proteomes" id="UP000316406"/>
    </source>
</evidence>
<accession>A0A556C5S1</accession>
<name>A0A556C5S1_BREAU</name>
<dbReference type="GO" id="GO:0004300">
    <property type="term" value="F:enoyl-CoA hydratase activity"/>
    <property type="evidence" value="ECO:0007669"/>
    <property type="project" value="UniProtKB-EC"/>
</dbReference>
<dbReference type="PANTHER" id="PTHR43802">
    <property type="entry name" value="ENOYL-COA HYDRATASE"/>
    <property type="match status" value="1"/>
</dbReference>
<dbReference type="InterPro" id="IPR029045">
    <property type="entry name" value="ClpP/crotonase-like_dom_sf"/>
</dbReference>
<evidence type="ECO:0000256" key="1">
    <source>
        <dbReference type="ARBA" id="ARBA00005254"/>
    </source>
</evidence>
<reference evidence="2 3" key="1">
    <citation type="submission" date="2019-07" db="EMBL/GenBank/DDBJ databases">
        <title>Draft genome sequence of Brevibacterium aurantiacum XU54 isolated from Xinjiang China.</title>
        <authorList>
            <person name="Xu X."/>
        </authorList>
    </citation>
    <scope>NUCLEOTIDE SEQUENCE [LARGE SCALE GENOMIC DNA]</scope>
    <source>
        <strain evidence="2 3">XU54</strain>
    </source>
</reference>
<dbReference type="RefSeq" id="WP_143924074.1">
    <property type="nucleotide sequence ID" value="NZ_VLTK01000014.1"/>
</dbReference>
<dbReference type="AlphaFoldDB" id="A0A556C5S1"/>
<protein>
    <submittedName>
        <fullName evidence="2">Enoyl-CoA hydratase</fullName>
        <ecNumber evidence="2">4.2.1.17</ecNumber>
    </submittedName>
</protein>
<dbReference type="CDD" id="cd06558">
    <property type="entry name" value="crotonase-like"/>
    <property type="match status" value="1"/>
</dbReference>
<dbReference type="Gene3D" id="3.90.226.10">
    <property type="entry name" value="2-enoyl-CoA Hydratase, Chain A, domain 1"/>
    <property type="match status" value="1"/>
</dbReference>
<dbReference type="OrthoDB" id="4608673at2"/>
<dbReference type="EC" id="4.2.1.17" evidence="2"/>
<organism evidence="2 3">
    <name type="scientific">Brevibacterium aurantiacum</name>
    <dbReference type="NCBI Taxonomy" id="273384"/>
    <lineage>
        <taxon>Bacteria</taxon>
        <taxon>Bacillati</taxon>
        <taxon>Actinomycetota</taxon>
        <taxon>Actinomycetes</taxon>
        <taxon>Micrococcales</taxon>
        <taxon>Brevibacteriaceae</taxon>
        <taxon>Brevibacterium</taxon>
    </lineage>
</organism>
<keyword evidence="2" id="KW-0456">Lyase</keyword>
<dbReference type="Proteomes" id="UP000316406">
    <property type="component" value="Unassembled WGS sequence"/>
</dbReference>
<evidence type="ECO:0000313" key="2">
    <source>
        <dbReference type="EMBL" id="TSI12813.1"/>
    </source>
</evidence>
<comment type="caution">
    <text evidence="2">The sequence shown here is derived from an EMBL/GenBank/DDBJ whole genome shotgun (WGS) entry which is preliminary data.</text>
</comment>
<dbReference type="Pfam" id="PF00378">
    <property type="entry name" value="ECH_1"/>
    <property type="match status" value="1"/>
</dbReference>
<dbReference type="NCBIfam" id="NF004796">
    <property type="entry name" value="PRK06144.1"/>
    <property type="match status" value="1"/>
</dbReference>
<keyword evidence="3" id="KW-1185">Reference proteome</keyword>
<dbReference type="EMBL" id="VLTK01000014">
    <property type="protein sequence ID" value="TSI12813.1"/>
    <property type="molecule type" value="Genomic_DNA"/>
</dbReference>